<keyword evidence="3" id="KW-1185">Reference proteome</keyword>
<evidence type="ECO:0000256" key="1">
    <source>
        <dbReference type="SAM" id="MobiDB-lite"/>
    </source>
</evidence>
<dbReference type="EMBL" id="BTFZ01000020">
    <property type="protein sequence ID" value="GMM38451.1"/>
    <property type="molecule type" value="Genomic_DNA"/>
</dbReference>
<accession>A0AAV5QVB0</accession>
<gene>
    <name evidence="2" type="ORF">DASC09_057900</name>
</gene>
<organism evidence="2 3">
    <name type="scientific">Saccharomycopsis crataegensis</name>
    <dbReference type="NCBI Taxonomy" id="43959"/>
    <lineage>
        <taxon>Eukaryota</taxon>
        <taxon>Fungi</taxon>
        <taxon>Dikarya</taxon>
        <taxon>Ascomycota</taxon>
        <taxon>Saccharomycotina</taxon>
        <taxon>Saccharomycetes</taxon>
        <taxon>Saccharomycopsidaceae</taxon>
        <taxon>Saccharomycopsis</taxon>
    </lineage>
</organism>
<feature type="region of interest" description="Disordered" evidence="1">
    <location>
        <begin position="1"/>
        <end position="20"/>
    </location>
</feature>
<name>A0AAV5QVB0_9ASCO</name>
<reference evidence="2 3" key="1">
    <citation type="journal article" date="2023" name="Elife">
        <title>Identification of key yeast species and microbe-microbe interactions impacting larval growth of Drosophila in the wild.</title>
        <authorList>
            <person name="Mure A."/>
            <person name="Sugiura Y."/>
            <person name="Maeda R."/>
            <person name="Honda K."/>
            <person name="Sakurai N."/>
            <person name="Takahashi Y."/>
            <person name="Watada M."/>
            <person name="Katoh T."/>
            <person name="Gotoh A."/>
            <person name="Gotoh Y."/>
            <person name="Taniguchi I."/>
            <person name="Nakamura K."/>
            <person name="Hayashi T."/>
            <person name="Katayama T."/>
            <person name="Uemura T."/>
            <person name="Hattori Y."/>
        </authorList>
    </citation>
    <scope>NUCLEOTIDE SEQUENCE [LARGE SCALE GENOMIC DNA]</scope>
    <source>
        <strain evidence="2 3">SC-9</strain>
    </source>
</reference>
<sequence>MKATFDQKSDQNRDRKEPEADGKAILQNIRAYIPDIILTEREQVRGPLNSSIKNFYDCGLPTWNELISYIFKDFDFEEYRRKKKFEYYSKKIDKNKTIRESLLSFYDEVSKEISETDGFLVMRAKLEKVVNYYQLAVPSTEMLSSVKSMKGLKLLIERNIPSHLRFSKSAYEVKDY</sequence>
<comment type="caution">
    <text evidence="2">The sequence shown here is derived from an EMBL/GenBank/DDBJ whole genome shotgun (WGS) entry which is preliminary data.</text>
</comment>
<dbReference type="GeneID" id="90076439"/>
<dbReference type="RefSeq" id="XP_064855446.1">
    <property type="nucleotide sequence ID" value="XM_064999374.1"/>
</dbReference>
<dbReference type="AlphaFoldDB" id="A0AAV5QVB0"/>
<evidence type="ECO:0000313" key="3">
    <source>
        <dbReference type="Proteomes" id="UP001360560"/>
    </source>
</evidence>
<evidence type="ECO:0000313" key="2">
    <source>
        <dbReference type="EMBL" id="GMM38451.1"/>
    </source>
</evidence>
<protein>
    <submittedName>
        <fullName evidence="2">Uncharacterized protein</fullName>
    </submittedName>
</protein>
<dbReference type="Proteomes" id="UP001360560">
    <property type="component" value="Unassembled WGS sequence"/>
</dbReference>
<proteinExistence type="predicted"/>